<keyword evidence="9" id="KW-0053">Apoptosis</keyword>
<comment type="catalytic activity">
    <reaction evidence="1">
        <text>Cleavage of non-polar aliphatic amino-acids at the P1 position, with a preference for Val, Ile and Met. At the P2 and P3 positions, Arg is selected most strongly with a secondary preference for other hydrophilic residues.</text>
        <dbReference type="EC" id="3.4.21.108"/>
    </reaction>
</comment>
<evidence type="ECO:0000313" key="19">
    <source>
        <dbReference type="Ensembl" id="ENSGMOP00000011674.2"/>
    </source>
</evidence>
<dbReference type="Gene3D" id="2.30.42.10">
    <property type="match status" value="1"/>
</dbReference>
<evidence type="ECO:0000256" key="8">
    <source>
        <dbReference type="ARBA" id="ARBA00022692"/>
    </source>
</evidence>
<name>A0A8C4ZEQ8_GADMO</name>
<evidence type="ECO:0000256" key="12">
    <source>
        <dbReference type="ARBA" id="ARBA00022946"/>
    </source>
</evidence>
<reference evidence="19" key="1">
    <citation type="submission" date="2025-08" db="UniProtKB">
        <authorList>
            <consortium name="Ensembl"/>
        </authorList>
    </citation>
    <scope>IDENTIFICATION</scope>
</reference>
<evidence type="ECO:0000256" key="14">
    <source>
        <dbReference type="ARBA" id="ARBA00023128"/>
    </source>
</evidence>
<dbReference type="Pfam" id="PF13365">
    <property type="entry name" value="Trypsin_2"/>
    <property type="match status" value="1"/>
</dbReference>
<dbReference type="InterPro" id="IPR036034">
    <property type="entry name" value="PDZ_sf"/>
</dbReference>
<dbReference type="GO" id="GO:0043065">
    <property type="term" value="P:positive regulation of apoptotic process"/>
    <property type="evidence" value="ECO:0007669"/>
    <property type="project" value="UniProtKB-ARBA"/>
</dbReference>
<dbReference type="FunFam" id="2.40.10.120:FF:000004">
    <property type="entry name" value="Serine protease HTRA2, mitochondrial"/>
    <property type="match status" value="1"/>
</dbReference>
<dbReference type="InterPro" id="IPR001940">
    <property type="entry name" value="Peptidase_S1C"/>
</dbReference>
<dbReference type="SUPFAM" id="SSF50156">
    <property type="entry name" value="PDZ domain-like"/>
    <property type="match status" value="1"/>
</dbReference>
<evidence type="ECO:0000256" key="1">
    <source>
        <dbReference type="ARBA" id="ARBA00001760"/>
    </source>
</evidence>
<comment type="similarity">
    <text evidence="4">Belongs to the peptidase S1C family.</text>
</comment>
<sequence>MAVEWSSRRCGCVWSLRSRPSLWSGCNMASRAVNRFVFLVSNKCGSPLQTERTMSSVSSLIFDRVHAGSDIRHVLDTRRPTRTTGSGRDAPGGRSVRTSVAAGLGLGLGLGLAGLWDSGEGVDDGTVSLSGSILGPVLRSAWCASPYKPDSPRYKYNFIADVVEKSTPAVVYIEIVGRHPFSGREVPVSNGSGFIITSDGLIVTNAHVVANKRGVRVKLTNGETYNATVQDVDQVADIATIKINAKHPLPTLPFGRSSDVRQGEFVVAMGSPFALRNTITSGIVSSAQRGSKELGLSNSNMDYIQTDAAIDFGNSGGPLINLDGEVIGINTMKVTPGISFAIPSDHVKLFLDKSAEQKRSKFGQSDSRRKYIGVMMLTLIPSIIAELKLRDSLFPEVTHGILIHRVITGSPANKAGMQPGDVVVEIDGTKVNTSEEIYQAVRSRNTISMLVQRGQEQLRMQITPEYAE</sequence>
<evidence type="ECO:0000259" key="18">
    <source>
        <dbReference type="PROSITE" id="PS50106"/>
    </source>
</evidence>
<dbReference type="InterPro" id="IPR009003">
    <property type="entry name" value="Peptidase_S1_PA"/>
</dbReference>
<dbReference type="Pfam" id="PF17820">
    <property type="entry name" value="PDZ_6"/>
    <property type="match status" value="1"/>
</dbReference>
<dbReference type="GO" id="GO:0005758">
    <property type="term" value="C:mitochondrial intermembrane space"/>
    <property type="evidence" value="ECO:0007669"/>
    <property type="project" value="UniProtKB-SubCell"/>
</dbReference>
<protein>
    <recommendedName>
        <fullName evidence="6">Serine protease HTRA2, mitochondrial</fullName>
        <ecNumber evidence="5">3.4.21.108</ecNumber>
    </recommendedName>
</protein>
<keyword evidence="15" id="KW-0472">Membrane</keyword>
<dbReference type="PRINTS" id="PR00834">
    <property type="entry name" value="PROTEASES2C"/>
</dbReference>
<evidence type="ECO:0000256" key="17">
    <source>
        <dbReference type="SAM" id="MobiDB-lite"/>
    </source>
</evidence>
<proteinExistence type="inferred from homology"/>
<comment type="subcellular location">
    <subcellularLocation>
        <location evidence="3">Mitochondrion intermembrane space</location>
    </subcellularLocation>
    <subcellularLocation>
        <location evidence="2">Mitochondrion membrane</location>
        <topology evidence="2">Single-pass membrane protein</topology>
    </subcellularLocation>
</comment>
<dbReference type="Ensembl" id="ENSGMOT00000011990.2">
    <property type="protein sequence ID" value="ENSGMOP00000011674.2"/>
    <property type="gene ID" value="ENSGMOG00000010924.2"/>
</dbReference>
<dbReference type="SUPFAM" id="SSF50494">
    <property type="entry name" value="Trypsin-like serine proteases"/>
    <property type="match status" value="1"/>
</dbReference>
<evidence type="ECO:0000256" key="15">
    <source>
        <dbReference type="ARBA" id="ARBA00023136"/>
    </source>
</evidence>
<dbReference type="InterPro" id="IPR001478">
    <property type="entry name" value="PDZ"/>
</dbReference>
<dbReference type="GO" id="GO:0006915">
    <property type="term" value="P:apoptotic process"/>
    <property type="evidence" value="ECO:0007669"/>
    <property type="project" value="UniProtKB-KW"/>
</dbReference>
<keyword evidence="13" id="KW-1133">Transmembrane helix</keyword>
<dbReference type="AlphaFoldDB" id="A0A8C4ZEQ8"/>
<dbReference type="GO" id="GO:0006508">
    <property type="term" value="P:proteolysis"/>
    <property type="evidence" value="ECO:0007669"/>
    <property type="project" value="UniProtKB-KW"/>
</dbReference>
<dbReference type="GeneTree" id="ENSGT00940000155108"/>
<keyword evidence="12" id="KW-0809">Transit peptide</keyword>
<dbReference type="Gene3D" id="2.40.10.120">
    <property type="match status" value="1"/>
</dbReference>
<evidence type="ECO:0000256" key="10">
    <source>
        <dbReference type="ARBA" id="ARBA00022801"/>
    </source>
</evidence>
<dbReference type="InterPro" id="IPR041489">
    <property type="entry name" value="PDZ_6"/>
</dbReference>
<evidence type="ECO:0000256" key="3">
    <source>
        <dbReference type="ARBA" id="ARBA00004569"/>
    </source>
</evidence>
<keyword evidence="14" id="KW-0496">Mitochondrion</keyword>
<dbReference type="PROSITE" id="PS50106">
    <property type="entry name" value="PDZ"/>
    <property type="match status" value="1"/>
</dbReference>
<keyword evidence="10" id="KW-0378">Hydrolase</keyword>
<feature type="region of interest" description="Disordered" evidence="17">
    <location>
        <begin position="73"/>
        <end position="94"/>
    </location>
</feature>
<keyword evidence="16" id="KW-0865">Zymogen</keyword>
<keyword evidence="20" id="KW-1185">Reference proteome</keyword>
<accession>A0A8C4ZEQ8</accession>
<dbReference type="OMA" id="MAVEWSS"/>
<keyword evidence="7" id="KW-0645">Protease</keyword>
<keyword evidence="11" id="KW-0720">Serine protease</keyword>
<dbReference type="GO" id="GO:0007005">
    <property type="term" value="P:mitochondrion organization"/>
    <property type="evidence" value="ECO:0007669"/>
    <property type="project" value="UniProtKB-ARBA"/>
</dbReference>
<reference evidence="19" key="2">
    <citation type="submission" date="2025-09" db="UniProtKB">
        <authorList>
            <consortium name="Ensembl"/>
        </authorList>
    </citation>
    <scope>IDENTIFICATION</scope>
</reference>
<dbReference type="PANTHER" id="PTHR22939:SF127">
    <property type="entry name" value="SERINE PROTEASE HTRA2, MITOCHONDRIAL"/>
    <property type="match status" value="1"/>
</dbReference>
<evidence type="ECO:0000256" key="5">
    <source>
        <dbReference type="ARBA" id="ARBA00013033"/>
    </source>
</evidence>
<dbReference type="CDD" id="cd06785">
    <property type="entry name" value="cpPDZ_HtrA-like"/>
    <property type="match status" value="1"/>
</dbReference>
<evidence type="ECO:0000256" key="4">
    <source>
        <dbReference type="ARBA" id="ARBA00010541"/>
    </source>
</evidence>
<evidence type="ECO:0000256" key="11">
    <source>
        <dbReference type="ARBA" id="ARBA00022825"/>
    </source>
</evidence>
<evidence type="ECO:0000256" key="16">
    <source>
        <dbReference type="ARBA" id="ARBA00023145"/>
    </source>
</evidence>
<dbReference type="PANTHER" id="PTHR22939">
    <property type="entry name" value="SERINE PROTEASE FAMILY S1C HTRA-RELATED"/>
    <property type="match status" value="1"/>
</dbReference>
<dbReference type="GO" id="GO:0004252">
    <property type="term" value="F:serine-type endopeptidase activity"/>
    <property type="evidence" value="ECO:0007669"/>
    <property type="project" value="InterPro"/>
</dbReference>
<evidence type="ECO:0000256" key="7">
    <source>
        <dbReference type="ARBA" id="ARBA00022670"/>
    </source>
</evidence>
<dbReference type="GO" id="GO:0031966">
    <property type="term" value="C:mitochondrial membrane"/>
    <property type="evidence" value="ECO:0007669"/>
    <property type="project" value="UniProtKB-SubCell"/>
</dbReference>
<evidence type="ECO:0000256" key="13">
    <source>
        <dbReference type="ARBA" id="ARBA00022989"/>
    </source>
</evidence>
<dbReference type="Proteomes" id="UP000694546">
    <property type="component" value="Chromosome 5"/>
</dbReference>
<evidence type="ECO:0000256" key="9">
    <source>
        <dbReference type="ARBA" id="ARBA00022703"/>
    </source>
</evidence>
<evidence type="ECO:0000313" key="20">
    <source>
        <dbReference type="Proteomes" id="UP000694546"/>
    </source>
</evidence>
<organism evidence="19 20">
    <name type="scientific">Gadus morhua</name>
    <name type="common">Atlantic cod</name>
    <dbReference type="NCBI Taxonomy" id="8049"/>
    <lineage>
        <taxon>Eukaryota</taxon>
        <taxon>Metazoa</taxon>
        <taxon>Chordata</taxon>
        <taxon>Craniata</taxon>
        <taxon>Vertebrata</taxon>
        <taxon>Euteleostomi</taxon>
        <taxon>Actinopterygii</taxon>
        <taxon>Neopterygii</taxon>
        <taxon>Teleostei</taxon>
        <taxon>Neoteleostei</taxon>
        <taxon>Acanthomorphata</taxon>
        <taxon>Zeiogadaria</taxon>
        <taxon>Gadariae</taxon>
        <taxon>Gadiformes</taxon>
        <taxon>Gadoidei</taxon>
        <taxon>Gadidae</taxon>
        <taxon>Gadus</taxon>
    </lineage>
</organism>
<evidence type="ECO:0000256" key="2">
    <source>
        <dbReference type="ARBA" id="ARBA00004304"/>
    </source>
</evidence>
<evidence type="ECO:0000256" key="6">
    <source>
        <dbReference type="ARBA" id="ARBA00016929"/>
    </source>
</evidence>
<keyword evidence="8" id="KW-0812">Transmembrane</keyword>
<feature type="domain" description="PDZ" evidence="18">
    <location>
        <begin position="400"/>
        <end position="455"/>
    </location>
</feature>
<dbReference type="EC" id="3.4.21.108" evidence="5"/>
<dbReference type="SMART" id="SM00228">
    <property type="entry name" value="PDZ"/>
    <property type="match status" value="1"/>
</dbReference>